<dbReference type="SUPFAM" id="SSF103473">
    <property type="entry name" value="MFS general substrate transporter"/>
    <property type="match status" value="1"/>
</dbReference>
<proteinExistence type="predicted"/>
<keyword evidence="3 5" id="KW-1133">Transmembrane helix</keyword>
<evidence type="ECO:0000256" key="4">
    <source>
        <dbReference type="ARBA" id="ARBA00023136"/>
    </source>
</evidence>
<dbReference type="Gene3D" id="1.20.1250.20">
    <property type="entry name" value="MFS general substrate transporter like domains"/>
    <property type="match status" value="2"/>
</dbReference>
<feature type="transmembrane region" description="Helical" evidence="5">
    <location>
        <begin position="93"/>
        <end position="111"/>
    </location>
</feature>
<feature type="transmembrane region" description="Helical" evidence="5">
    <location>
        <begin position="338"/>
        <end position="356"/>
    </location>
</feature>
<feature type="domain" description="Major facilitator superfamily (MFS) profile" evidence="6">
    <location>
        <begin position="23"/>
        <end position="451"/>
    </location>
</feature>
<feature type="transmembrane region" description="Helical" evidence="5">
    <location>
        <begin position="297"/>
        <end position="317"/>
    </location>
</feature>
<dbReference type="PROSITE" id="PS50850">
    <property type="entry name" value="MFS"/>
    <property type="match status" value="1"/>
</dbReference>
<organism evidence="7 8">
    <name type="scientific">Oleiharenicola lentus</name>
    <dbReference type="NCBI Taxonomy" id="2508720"/>
    <lineage>
        <taxon>Bacteria</taxon>
        <taxon>Pseudomonadati</taxon>
        <taxon>Verrucomicrobiota</taxon>
        <taxon>Opitutia</taxon>
        <taxon>Opitutales</taxon>
        <taxon>Opitutaceae</taxon>
        <taxon>Oleiharenicola</taxon>
    </lineage>
</organism>
<dbReference type="Pfam" id="PF07690">
    <property type="entry name" value="MFS_1"/>
    <property type="match status" value="1"/>
</dbReference>
<sequence length="461" mass="50915">MSTPTGSAPSHPHDRPTRTRYWVIVFAVTLAVIQYIDRVAISQAMPDIAAEMKFTDAQKGMIFSAFTLAYALFEIPTGWMGDKLGAKSVLIRVVLWWSFFTAATGWAWNYVSMLVTRFLFGAGEAGCFPNLTKALSTWLPKVDRTRAQSLMWMGARWGGASAPLLVVLVMTLVSWRAAFVVFALLGVIWAIVFAKWYRDNPKDHPKVNAAELELLKENAANASGHGNVPWRELATRPTMWLLWGQYFFLSYGWYFFVTWLPTYLRDERGLEIKSNVVMKWLAAVLEGWFSPELTLKILAAALSGTPLLFGGFGALLAGQVSSRIIARGGSVTRVRRTFGFVGLAGAASLLMASFYIRDPLLAMIAMGMAGFFNDLTLPGSWATCMDVGGKYAGTVSGSMNMMGNFGGMAGPIVVGWVLTLTNRDWQQVFVVTSIIYSLGAFCWLFIDPVTPLEKEEGKVMN</sequence>
<keyword evidence="4 5" id="KW-0472">Membrane</keyword>
<feature type="transmembrane region" description="Helical" evidence="5">
    <location>
        <begin position="428"/>
        <end position="446"/>
    </location>
</feature>
<evidence type="ECO:0000256" key="1">
    <source>
        <dbReference type="ARBA" id="ARBA00004141"/>
    </source>
</evidence>
<dbReference type="AlphaFoldDB" id="A0A4Q1CAZ3"/>
<gene>
    <name evidence="7" type="ORF">ESB00_10445</name>
</gene>
<comment type="caution">
    <text evidence="7">The sequence shown here is derived from an EMBL/GenBank/DDBJ whole genome shotgun (WGS) entry which is preliminary data.</text>
</comment>
<protein>
    <submittedName>
        <fullName evidence="7">MFS transporter</fullName>
    </submittedName>
</protein>
<name>A0A4Q1CAZ3_9BACT</name>
<dbReference type="InterPro" id="IPR020846">
    <property type="entry name" value="MFS_dom"/>
</dbReference>
<evidence type="ECO:0000256" key="5">
    <source>
        <dbReference type="SAM" id="Phobius"/>
    </source>
</evidence>
<dbReference type="GO" id="GO:0022857">
    <property type="term" value="F:transmembrane transporter activity"/>
    <property type="evidence" value="ECO:0007669"/>
    <property type="project" value="InterPro"/>
</dbReference>
<feature type="transmembrane region" description="Helical" evidence="5">
    <location>
        <begin position="62"/>
        <end position="81"/>
    </location>
</feature>
<dbReference type="CDD" id="cd17319">
    <property type="entry name" value="MFS_ExuT_GudP_like"/>
    <property type="match status" value="1"/>
</dbReference>
<feature type="transmembrane region" description="Helical" evidence="5">
    <location>
        <begin position="240"/>
        <end position="260"/>
    </location>
</feature>
<keyword evidence="8" id="KW-1185">Reference proteome</keyword>
<dbReference type="RefSeq" id="WP_129047633.1">
    <property type="nucleotide sequence ID" value="NZ_SDHX01000001.1"/>
</dbReference>
<dbReference type="GO" id="GO:0016020">
    <property type="term" value="C:membrane"/>
    <property type="evidence" value="ECO:0007669"/>
    <property type="project" value="UniProtKB-SubCell"/>
</dbReference>
<accession>A0A4Q1CAZ3</accession>
<evidence type="ECO:0000256" key="3">
    <source>
        <dbReference type="ARBA" id="ARBA00022989"/>
    </source>
</evidence>
<evidence type="ECO:0000313" key="8">
    <source>
        <dbReference type="Proteomes" id="UP000290218"/>
    </source>
</evidence>
<feature type="transmembrane region" description="Helical" evidence="5">
    <location>
        <begin position="179"/>
        <end position="197"/>
    </location>
</feature>
<dbReference type="InterPro" id="IPR050382">
    <property type="entry name" value="MFS_Na/Anion_cotransporter"/>
</dbReference>
<comment type="subcellular location">
    <subcellularLocation>
        <location evidence="1">Membrane</location>
        <topology evidence="1">Multi-pass membrane protein</topology>
    </subcellularLocation>
</comment>
<dbReference type="PANTHER" id="PTHR11662">
    <property type="entry name" value="SOLUTE CARRIER FAMILY 17"/>
    <property type="match status" value="1"/>
</dbReference>
<dbReference type="EMBL" id="SDHX01000001">
    <property type="protein sequence ID" value="RXK56267.1"/>
    <property type="molecule type" value="Genomic_DNA"/>
</dbReference>
<keyword evidence="2 5" id="KW-0812">Transmembrane</keyword>
<evidence type="ECO:0000256" key="2">
    <source>
        <dbReference type="ARBA" id="ARBA00022692"/>
    </source>
</evidence>
<feature type="transmembrane region" description="Helical" evidence="5">
    <location>
        <begin position="401"/>
        <end position="421"/>
    </location>
</feature>
<evidence type="ECO:0000313" key="7">
    <source>
        <dbReference type="EMBL" id="RXK56267.1"/>
    </source>
</evidence>
<reference evidence="7 8" key="1">
    <citation type="submission" date="2019-01" db="EMBL/GenBank/DDBJ databases">
        <title>Lacunisphaera sp. strain TWA-58.</title>
        <authorList>
            <person name="Chen W.-M."/>
        </authorList>
    </citation>
    <scope>NUCLEOTIDE SEQUENCE [LARGE SCALE GENOMIC DNA]</scope>
    <source>
        <strain evidence="7 8">TWA-58</strain>
    </source>
</reference>
<dbReference type="OrthoDB" id="105228at2"/>
<feature type="transmembrane region" description="Helical" evidence="5">
    <location>
        <begin position="154"/>
        <end position="173"/>
    </location>
</feature>
<dbReference type="Proteomes" id="UP000290218">
    <property type="component" value="Unassembled WGS sequence"/>
</dbReference>
<dbReference type="PANTHER" id="PTHR11662:SF399">
    <property type="entry name" value="FI19708P1-RELATED"/>
    <property type="match status" value="1"/>
</dbReference>
<feature type="transmembrane region" description="Helical" evidence="5">
    <location>
        <begin position="20"/>
        <end position="41"/>
    </location>
</feature>
<evidence type="ECO:0000259" key="6">
    <source>
        <dbReference type="PROSITE" id="PS50850"/>
    </source>
</evidence>
<dbReference type="InterPro" id="IPR036259">
    <property type="entry name" value="MFS_trans_sf"/>
</dbReference>
<dbReference type="InterPro" id="IPR011701">
    <property type="entry name" value="MFS"/>
</dbReference>